<evidence type="ECO:0000313" key="2">
    <source>
        <dbReference type="EMBL" id="BAR47234.1"/>
    </source>
</evidence>
<sequence length="208" mass="22334">MRRTARHRRHVRPAVPTIHRDRACEIPGATRPARADRVDGPGYRRADGKHTNIEVYRRTIASHLPVPGENVDIPDLGRPMESPDLAESARPVSRTVNASSGPAQRSERTGKRRVRRKGGMASGVRGRSWPALAIGIGRDEAERRGAWTGHGTALGPRPRSLGSGPVAAPVFPPAPPARGRLPPRVVRSGRISAVAPVAGFAGPPYPFP</sequence>
<evidence type="ECO:0000256" key="1">
    <source>
        <dbReference type="SAM" id="MobiDB-lite"/>
    </source>
</evidence>
<feature type="region of interest" description="Disordered" evidence="1">
    <location>
        <begin position="74"/>
        <end position="125"/>
    </location>
</feature>
<organism evidence="2 3">
    <name type="scientific">Methylobacterium aquaticum</name>
    <dbReference type="NCBI Taxonomy" id="270351"/>
    <lineage>
        <taxon>Bacteria</taxon>
        <taxon>Pseudomonadati</taxon>
        <taxon>Pseudomonadota</taxon>
        <taxon>Alphaproteobacteria</taxon>
        <taxon>Hyphomicrobiales</taxon>
        <taxon>Methylobacteriaceae</taxon>
        <taxon>Methylobacterium</taxon>
    </lineage>
</organism>
<name>A0A1Y0ZIR1_9HYPH</name>
<reference evidence="3" key="2">
    <citation type="submission" date="2015-01" db="EMBL/GenBank/DDBJ databases">
        <title>Complete genome sequence of Methylobacterium aquaticum strain 22A.</title>
        <authorList>
            <person name="Tani A."/>
            <person name="Ogura Y."/>
            <person name="Hayashi T."/>
        </authorList>
    </citation>
    <scope>NUCLEOTIDE SEQUENCE [LARGE SCALE GENOMIC DNA]</scope>
    <source>
        <strain evidence="3">MA-22A</strain>
    </source>
</reference>
<dbReference type="AlphaFoldDB" id="A0A1Y0ZIR1"/>
<dbReference type="EMBL" id="AP014704">
    <property type="protein sequence ID" value="BAR47234.1"/>
    <property type="molecule type" value="Genomic_DNA"/>
</dbReference>
<reference evidence="2 3" key="1">
    <citation type="journal article" date="2015" name="Genome Announc.">
        <title>Complete Genome Sequence of Methylobacterium aquaticum Strain 22A, Isolated from Racomitrium japonicum Moss.</title>
        <authorList>
            <person name="Tani A."/>
            <person name="Ogura Y."/>
            <person name="Hayashi T."/>
            <person name="Kimbara K."/>
        </authorList>
    </citation>
    <scope>NUCLEOTIDE SEQUENCE [LARGE SCALE GENOMIC DNA]</scope>
    <source>
        <strain evidence="2 3">MA-22A</strain>
    </source>
</reference>
<protein>
    <submittedName>
        <fullName evidence="2">Uncharacterized protein</fullName>
    </submittedName>
</protein>
<accession>A0A1Y0ZIR1</accession>
<proteinExistence type="predicted"/>
<dbReference type="KEGG" id="maqu:Maq22A_c28640"/>
<feature type="compositionally biased region" description="Polar residues" evidence="1">
    <location>
        <begin position="94"/>
        <end position="103"/>
    </location>
</feature>
<dbReference type="STRING" id="270351.Maq22A_c28640"/>
<dbReference type="Proteomes" id="UP000061432">
    <property type="component" value="Chromosome"/>
</dbReference>
<gene>
    <name evidence="2" type="ORF">Maq22A_c28640</name>
</gene>
<evidence type="ECO:0000313" key="3">
    <source>
        <dbReference type="Proteomes" id="UP000061432"/>
    </source>
</evidence>